<keyword evidence="1" id="KW-1133">Transmembrane helix</keyword>
<proteinExistence type="predicted"/>
<reference evidence="3" key="1">
    <citation type="submission" date="2016-07" db="EMBL/GenBank/DDBJ databases">
        <title>Sequence Frankia sp. strain CcI1.17.</title>
        <authorList>
            <person name="Ghodhbane-Gtari F."/>
            <person name="Swanson E."/>
            <person name="Gueddou A."/>
            <person name="Morris K."/>
            <person name="Hezbri K."/>
            <person name="Ktari A."/>
            <person name="Nouioui I."/>
            <person name="Abebe-Akele F."/>
            <person name="Simpson S."/>
            <person name="Thomas K."/>
            <person name="Gtari M."/>
            <person name="Tisa L.S."/>
            <person name="Hurst S."/>
        </authorList>
    </citation>
    <scope>NUCLEOTIDE SEQUENCE [LARGE SCALE GENOMIC DNA]</scope>
    <source>
        <strain evidence="3">Cc1.17</strain>
    </source>
</reference>
<feature type="transmembrane region" description="Helical" evidence="1">
    <location>
        <begin position="97"/>
        <end position="119"/>
    </location>
</feature>
<comment type="caution">
    <text evidence="2">The sequence shown here is derived from an EMBL/GenBank/DDBJ whole genome shotgun (WGS) entry which is preliminary data.</text>
</comment>
<accession>A0A1S1QHN0</accession>
<evidence type="ECO:0008006" key="4">
    <source>
        <dbReference type="Google" id="ProtNLM"/>
    </source>
</evidence>
<evidence type="ECO:0000313" key="3">
    <source>
        <dbReference type="Proteomes" id="UP000179627"/>
    </source>
</evidence>
<keyword evidence="1" id="KW-0472">Membrane</keyword>
<keyword evidence="3" id="KW-1185">Reference proteome</keyword>
<dbReference type="Proteomes" id="UP000179627">
    <property type="component" value="Unassembled WGS sequence"/>
</dbReference>
<sequence length="135" mass="14547">MGALLVCAAVFFIIAAAVFFFEYALATRGVTGTGEIVKIRNGDTHPVYVVRFTTAAGRIVVAELMTSPGRGSVGDHLGVVYDPQDPQTVQPVDIDPYYLQVVLPAAAGVFFTAGGVWEYRKASRRKQRIEATPPT</sequence>
<evidence type="ECO:0000313" key="2">
    <source>
        <dbReference type="EMBL" id="OHV33480.1"/>
    </source>
</evidence>
<dbReference type="EMBL" id="MBLM01000131">
    <property type="protein sequence ID" value="OHV33480.1"/>
    <property type="molecule type" value="Genomic_DNA"/>
</dbReference>
<organism evidence="2 3">
    <name type="scientific">Parafrankia colletiae</name>
    <dbReference type="NCBI Taxonomy" id="573497"/>
    <lineage>
        <taxon>Bacteria</taxon>
        <taxon>Bacillati</taxon>
        <taxon>Actinomycetota</taxon>
        <taxon>Actinomycetes</taxon>
        <taxon>Frankiales</taxon>
        <taxon>Frankiaceae</taxon>
        <taxon>Parafrankia</taxon>
    </lineage>
</organism>
<evidence type="ECO:0000256" key="1">
    <source>
        <dbReference type="SAM" id="Phobius"/>
    </source>
</evidence>
<protein>
    <recommendedName>
        <fullName evidence="4">DUF3592 domain-containing protein</fullName>
    </recommendedName>
</protein>
<gene>
    <name evidence="2" type="ORF">CC117_22700</name>
</gene>
<keyword evidence="1" id="KW-0812">Transmembrane</keyword>
<dbReference type="AlphaFoldDB" id="A0A1S1QHN0"/>
<name>A0A1S1QHN0_9ACTN</name>